<dbReference type="RefSeq" id="WP_192759478.1">
    <property type="nucleotide sequence ID" value="NZ_JADBDZ010000001.1"/>
</dbReference>
<evidence type="ECO:0000313" key="3">
    <source>
        <dbReference type="EMBL" id="MBE1532841.1"/>
    </source>
</evidence>
<name>A0ABR9JQK1_9ACTN</name>
<comment type="caution">
    <text evidence="3">The sequence shown here is derived from an EMBL/GenBank/DDBJ whole genome shotgun (WGS) entry which is preliminary data.</text>
</comment>
<protein>
    <submittedName>
        <fullName evidence="3">CBS-domain-containing membrane protein</fullName>
    </submittedName>
</protein>
<accession>A0ABR9JQK1</accession>
<evidence type="ECO:0000256" key="1">
    <source>
        <dbReference type="SAM" id="Phobius"/>
    </source>
</evidence>
<keyword evidence="4" id="KW-1185">Reference proteome</keyword>
<feature type="transmembrane region" description="Helical" evidence="1">
    <location>
        <begin position="78"/>
        <end position="100"/>
    </location>
</feature>
<proteinExistence type="predicted"/>
<sequence length="188" mass="19734">MPVERSPAWYHVEVLERRCPVGAVRAVYCGTNSFLSMAIMAGLAYATHAPFIFPSLGPTAFLLFFSPRSANASPYNTLVGHLIGLCSGYFALVVTGLTSAPPDLEHVTGERVLAAAIALGLTCGLMPLLRAAHPPAGATTLIIALGLLRSPEDLAIMSAAVLVIVAQGLVINRFAGIPYPLWKPAPDA</sequence>
<dbReference type="InterPro" id="IPR058581">
    <property type="entry name" value="TM_HPP"/>
</dbReference>
<keyword evidence="1" id="KW-0472">Membrane</keyword>
<organism evidence="3 4">
    <name type="scientific">Actinomadura algeriensis</name>
    <dbReference type="NCBI Taxonomy" id="1679523"/>
    <lineage>
        <taxon>Bacteria</taxon>
        <taxon>Bacillati</taxon>
        <taxon>Actinomycetota</taxon>
        <taxon>Actinomycetes</taxon>
        <taxon>Streptosporangiales</taxon>
        <taxon>Thermomonosporaceae</taxon>
        <taxon>Actinomadura</taxon>
    </lineage>
</organism>
<keyword evidence="1" id="KW-0812">Transmembrane</keyword>
<feature type="domain" description="HPP transmembrane region" evidence="2">
    <location>
        <begin position="25"/>
        <end position="180"/>
    </location>
</feature>
<feature type="transmembrane region" description="Helical" evidence="1">
    <location>
        <begin position="43"/>
        <end position="66"/>
    </location>
</feature>
<keyword evidence="1" id="KW-1133">Transmembrane helix</keyword>
<dbReference type="PANTHER" id="PTHR33741">
    <property type="entry name" value="TRANSMEMBRANE PROTEIN DDB_G0269096-RELATED"/>
    <property type="match status" value="1"/>
</dbReference>
<dbReference type="EMBL" id="JADBDZ010000001">
    <property type="protein sequence ID" value="MBE1532841.1"/>
    <property type="molecule type" value="Genomic_DNA"/>
</dbReference>
<dbReference type="Proteomes" id="UP000627838">
    <property type="component" value="Unassembled WGS sequence"/>
</dbReference>
<dbReference type="InterPro" id="IPR007065">
    <property type="entry name" value="HPP"/>
</dbReference>
<gene>
    <name evidence="3" type="ORF">H4W34_002674</name>
</gene>
<evidence type="ECO:0000259" key="2">
    <source>
        <dbReference type="Pfam" id="PF04982"/>
    </source>
</evidence>
<reference evidence="3 4" key="1">
    <citation type="submission" date="2020-10" db="EMBL/GenBank/DDBJ databases">
        <title>Sequencing the genomes of 1000 actinobacteria strains.</title>
        <authorList>
            <person name="Klenk H.-P."/>
        </authorList>
    </citation>
    <scope>NUCLEOTIDE SEQUENCE [LARGE SCALE GENOMIC DNA]</scope>
    <source>
        <strain evidence="3 4">DSM 46744</strain>
    </source>
</reference>
<feature type="transmembrane region" description="Helical" evidence="1">
    <location>
        <begin position="112"/>
        <end position="133"/>
    </location>
</feature>
<dbReference type="Pfam" id="PF04982">
    <property type="entry name" value="TM_HPP"/>
    <property type="match status" value="1"/>
</dbReference>
<dbReference type="PANTHER" id="PTHR33741:SF5">
    <property type="entry name" value="TRANSMEMBRANE PROTEIN DDB_G0269096-RELATED"/>
    <property type="match status" value="1"/>
</dbReference>
<evidence type="ECO:0000313" key="4">
    <source>
        <dbReference type="Proteomes" id="UP000627838"/>
    </source>
</evidence>
<feature type="transmembrane region" description="Helical" evidence="1">
    <location>
        <begin position="154"/>
        <end position="175"/>
    </location>
</feature>